<feature type="compositionally biased region" description="Basic and acidic residues" evidence="1">
    <location>
        <begin position="76"/>
        <end position="90"/>
    </location>
</feature>
<feature type="region of interest" description="Disordered" evidence="1">
    <location>
        <begin position="76"/>
        <end position="113"/>
    </location>
</feature>
<proteinExistence type="predicted"/>
<gene>
    <name evidence="2" type="primary">BQ5605_C022g09515</name>
    <name evidence="2" type="ORF">BQ5605_C022G09515</name>
</gene>
<name>A0A2X0NDK1_9BASI</name>
<dbReference type="EMBL" id="FQNC01000084">
    <property type="protein sequence ID" value="SGZ22650.1"/>
    <property type="molecule type" value="Genomic_DNA"/>
</dbReference>
<dbReference type="Proteomes" id="UP000249464">
    <property type="component" value="Unassembled WGS sequence"/>
</dbReference>
<sequence length="138" mass="15310">MMSHAGTNKGGRLGDRPVDIHQLSSGRLPCDQLQGPVLRLCSGELIGVCLFGSFLALDIVALDVDHGDRAKRRIAKRTETDQAERSRLADDESATCTMRSDHLRPDRPKSQTSDIRIAVAPPTAYERSRHLEYVIFRA</sequence>
<reference evidence="2 3" key="1">
    <citation type="submission" date="2016-11" db="EMBL/GenBank/DDBJ databases">
        <authorList>
            <person name="Jaros S."/>
            <person name="Januszkiewicz K."/>
            <person name="Wedrychowicz H."/>
        </authorList>
    </citation>
    <scope>NUCLEOTIDE SEQUENCE [LARGE SCALE GENOMIC DNA]</scope>
</reference>
<accession>A0A2X0NDK1</accession>
<evidence type="ECO:0000313" key="2">
    <source>
        <dbReference type="EMBL" id="SGZ22650.1"/>
    </source>
</evidence>
<evidence type="ECO:0000313" key="3">
    <source>
        <dbReference type="Proteomes" id="UP000249464"/>
    </source>
</evidence>
<feature type="compositionally biased region" description="Basic and acidic residues" evidence="1">
    <location>
        <begin position="99"/>
        <end position="109"/>
    </location>
</feature>
<dbReference type="AlphaFoldDB" id="A0A2X0NDK1"/>
<evidence type="ECO:0000256" key="1">
    <source>
        <dbReference type="SAM" id="MobiDB-lite"/>
    </source>
</evidence>
<organism evidence="2 3">
    <name type="scientific">Microbotryum silenes-dioicae</name>
    <dbReference type="NCBI Taxonomy" id="796604"/>
    <lineage>
        <taxon>Eukaryota</taxon>
        <taxon>Fungi</taxon>
        <taxon>Dikarya</taxon>
        <taxon>Basidiomycota</taxon>
        <taxon>Pucciniomycotina</taxon>
        <taxon>Microbotryomycetes</taxon>
        <taxon>Microbotryales</taxon>
        <taxon>Microbotryaceae</taxon>
        <taxon>Microbotryum</taxon>
    </lineage>
</organism>
<keyword evidence="3" id="KW-1185">Reference proteome</keyword>
<protein>
    <submittedName>
        <fullName evidence="2">BQ5605_C022g09515 protein</fullName>
    </submittedName>
</protein>